<accession>V5WM44</accession>
<dbReference type="KEGG" id="slr:L21SP2_3352"/>
<gene>
    <name evidence="2" type="ORF">L21SP2_3352</name>
</gene>
<sequence>MTSNANSVEEYLAELPEERRDVVKNILDTWTANMPDGFEVGIHYGMIAVVVPLSMYPPGYHCKKDEPLPFFSLGSQKNSVNLYHSGIYSKPELEEWFRNEWPKHMSTKLDMGKSCIRLKNMKKIPYELIAELAQKMGPQEWVSIYEKGREEN</sequence>
<name>V5WM44_9SPIO</name>
<protein>
    <submittedName>
        <fullName evidence="2">DUF1801 domain-containing protein</fullName>
    </submittedName>
</protein>
<dbReference type="Gene3D" id="3.90.1150.200">
    <property type="match status" value="1"/>
</dbReference>
<evidence type="ECO:0000313" key="2">
    <source>
        <dbReference type="EMBL" id="AHC16690.1"/>
    </source>
</evidence>
<dbReference type="STRING" id="1307761.L21SP2_3352"/>
<evidence type="ECO:0000313" key="3">
    <source>
        <dbReference type="Proteomes" id="UP000018680"/>
    </source>
</evidence>
<organism evidence="2 3">
    <name type="scientific">Salinispira pacifica</name>
    <dbReference type="NCBI Taxonomy" id="1307761"/>
    <lineage>
        <taxon>Bacteria</taxon>
        <taxon>Pseudomonadati</taxon>
        <taxon>Spirochaetota</taxon>
        <taxon>Spirochaetia</taxon>
        <taxon>Spirochaetales</taxon>
        <taxon>Spirochaetaceae</taxon>
        <taxon>Salinispira</taxon>
    </lineage>
</organism>
<dbReference type="HOGENOM" id="CLU_119457_0_0_12"/>
<proteinExistence type="predicted"/>
<dbReference type="RefSeq" id="WP_024269578.1">
    <property type="nucleotide sequence ID" value="NC_023035.1"/>
</dbReference>
<dbReference type="OrthoDB" id="9813231at2"/>
<dbReference type="Proteomes" id="UP000018680">
    <property type="component" value="Chromosome"/>
</dbReference>
<evidence type="ECO:0000259" key="1">
    <source>
        <dbReference type="Pfam" id="PF08818"/>
    </source>
</evidence>
<dbReference type="EMBL" id="CP006939">
    <property type="protein sequence ID" value="AHC16690.1"/>
    <property type="molecule type" value="Genomic_DNA"/>
</dbReference>
<dbReference type="Pfam" id="PF08818">
    <property type="entry name" value="DUF1801"/>
    <property type="match status" value="1"/>
</dbReference>
<dbReference type="eggNOG" id="COG5646">
    <property type="taxonomic scope" value="Bacteria"/>
</dbReference>
<dbReference type="PATRIC" id="fig|1307761.3.peg.3341"/>
<dbReference type="AlphaFoldDB" id="V5WM44"/>
<feature type="domain" description="YdhG-like" evidence="1">
    <location>
        <begin position="19"/>
        <end position="135"/>
    </location>
</feature>
<dbReference type="SUPFAM" id="SSF159888">
    <property type="entry name" value="YdhG-like"/>
    <property type="match status" value="1"/>
</dbReference>
<reference evidence="2 3" key="1">
    <citation type="journal article" date="2015" name="Stand. Genomic Sci.">
        <title>Complete genome sequence and description of Salinispira pacifica gen. nov., sp. nov., a novel spirochaete isolated form a hypersaline microbial mat.</title>
        <authorList>
            <person name="Ben Hania W."/>
            <person name="Joseph M."/>
            <person name="Schumann P."/>
            <person name="Bunk B."/>
            <person name="Fiebig A."/>
            <person name="Sproer C."/>
            <person name="Klenk H.P."/>
            <person name="Fardeau M.L."/>
            <person name="Spring S."/>
        </authorList>
    </citation>
    <scope>NUCLEOTIDE SEQUENCE [LARGE SCALE GENOMIC DNA]</scope>
    <source>
        <strain evidence="2 3">L21-RPul-D2</strain>
    </source>
</reference>
<dbReference type="InterPro" id="IPR014922">
    <property type="entry name" value="YdhG-like"/>
</dbReference>
<keyword evidence="3" id="KW-1185">Reference proteome</keyword>